<dbReference type="InterPro" id="IPR013128">
    <property type="entry name" value="Peptidase_C1A"/>
</dbReference>
<dbReference type="GO" id="GO:0006508">
    <property type="term" value="P:proteolysis"/>
    <property type="evidence" value="ECO:0007669"/>
    <property type="project" value="UniProtKB-KW"/>
</dbReference>
<reference evidence="10" key="1">
    <citation type="submission" date="2014-03" db="EMBL/GenBank/DDBJ databases">
        <authorList>
            <person name="Pan Y.Y."/>
        </authorList>
    </citation>
    <scope>NUCLEOTIDE SEQUENCE</scope>
</reference>
<dbReference type="Pfam" id="PF08246">
    <property type="entry name" value="Inhibitor_I29"/>
    <property type="match status" value="1"/>
</dbReference>
<evidence type="ECO:0000259" key="9">
    <source>
        <dbReference type="SMART" id="SM00848"/>
    </source>
</evidence>
<keyword evidence="5" id="KW-0865">Zymogen</keyword>
<feature type="signal peptide" evidence="7">
    <location>
        <begin position="1"/>
        <end position="16"/>
    </location>
</feature>
<dbReference type="InterPro" id="IPR025661">
    <property type="entry name" value="Pept_asp_AS"/>
</dbReference>
<evidence type="ECO:0000313" key="10">
    <source>
        <dbReference type="EMBL" id="AID50178.1"/>
    </source>
</evidence>
<name>A0A068ETQ0_BURMU</name>
<accession>A0A068ETQ0</accession>
<dbReference type="AlphaFoldDB" id="A0A068ETQ0"/>
<protein>
    <submittedName>
        <fullName evidence="10">Cysteine protease family cathepsin 1</fullName>
    </submittedName>
</protein>
<dbReference type="Pfam" id="PF00112">
    <property type="entry name" value="Peptidase_C1"/>
    <property type="match status" value="1"/>
</dbReference>
<keyword evidence="4" id="KW-0788">Thiol protease</keyword>
<dbReference type="PRINTS" id="PR00705">
    <property type="entry name" value="PAPAIN"/>
</dbReference>
<keyword evidence="7" id="KW-0732">Signal</keyword>
<sequence length="386" mass="42372">MRLFLTIILLSSTAFAILDLGKLKDFFDPDRLDELFDGEKIDGFIDGLKNVTGKTKNALKLAGGFRGKVGKTERQQFNQFFQHIAKFNKDYKDESTVQTRFQRFQDSLKNIETLKKQNPLAEFGPTQFSDLSREEFLAKHTGIKGIADIKEIHADATQAPIRAKRATPASKDWRAQLGVSAIKDQKGCGCCYAFAAVAAIESQNMIKNGVELDLSEQQAVSCTYNQPTYDNNGGCNGGFSSGVLRYAINKGLTFESNWAYTSGDTFTVPSCQTKPVTIKAVSQVQLPAGNEANMGSVVGSTGPIVTYIDAGPLQSYVSGILDPVEPAGGYQITPAVLTVGYGTSQGLPYWIVKNSWSSYWGEYGFFRVSRGKNSLMMADWKYAVHI</sequence>
<dbReference type="PROSITE" id="PS00640">
    <property type="entry name" value="THIOL_PROTEASE_ASN"/>
    <property type="match status" value="1"/>
</dbReference>
<keyword evidence="3" id="KW-0378">Hydrolase</keyword>
<gene>
    <name evidence="10" type="primary">cath1</name>
</gene>
<organism evidence="10">
    <name type="scientific">Bursaphelenchus mucronatus</name>
    <name type="common">Pinewood nematode worm</name>
    <dbReference type="NCBI Taxonomy" id="6325"/>
    <lineage>
        <taxon>Eukaryota</taxon>
        <taxon>Metazoa</taxon>
        <taxon>Ecdysozoa</taxon>
        <taxon>Nematoda</taxon>
        <taxon>Chromadorea</taxon>
        <taxon>Rhabditida</taxon>
        <taxon>Tylenchina</taxon>
        <taxon>Tylenchomorpha</taxon>
        <taxon>Aphelenchoidea</taxon>
        <taxon>Aphelenchoididae</taxon>
        <taxon>Bursaphelenchus</taxon>
    </lineage>
</organism>
<proteinExistence type="evidence at transcript level"/>
<dbReference type="GO" id="GO:0008234">
    <property type="term" value="F:cysteine-type peptidase activity"/>
    <property type="evidence" value="ECO:0007669"/>
    <property type="project" value="UniProtKB-KW"/>
</dbReference>
<dbReference type="PROSITE" id="PS00139">
    <property type="entry name" value="THIOL_PROTEASE_CYS"/>
    <property type="match status" value="1"/>
</dbReference>
<dbReference type="InterPro" id="IPR038765">
    <property type="entry name" value="Papain-like_cys_pep_sf"/>
</dbReference>
<dbReference type="CDD" id="cd02248">
    <property type="entry name" value="Peptidase_C1A"/>
    <property type="match status" value="1"/>
</dbReference>
<evidence type="ECO:0000256" key="3">
    <source>
        <dbReference type="ARBA" id="ARBA00022801"/>
    </source>
</evidence>
<evidence type="ECO:0000256" key="7">
    <source>
        <dbReference type="SAM" id="SignalP"/>
    </source>
</evidence>
<evidence type="ECO:0000259" key="8">
    <source>
        <dbReference type="SMART" id="SM00645"/>
    </source>
</evidence>
<keyword evidence="6" id="KW-1015">Disulfide bond</keyword>
<feature type="chain" id="PRO_5018547387" evidence="7">
    <location>
        <begin position="17"/>
        <end position="386"/>
    </location>
</feature>
<evidence type="ECO:0000256" key="6">
    <source>
        <dbReference type="ARBA" id="ARBA00023157"/>
    </source>
</evidence>
<dbReference type="SUPFAM" id="SSF54001">
    <property type="entry name" value="Cysteine proteinases"/>
    <property type="match status" value="1"/>
</dbReference>
<dbReference type="SMART" id="SM00645">
    <property type="entry name" value="Pept_C1"/>
    <property type="match status" value="1"/>
</dbReference>
<evidence type="ECO:0000256" key="2">
    <source>
        <dbReference type="ARBA" id="ARBA00022670"/>
    </source>
</evidence>
<evidence type="ECO:0000256" key="4">
    <source>
        <dbReference type="ARBA" id="ARBA00022807"/>
    </source>
</evidence>
<feature type="domain" description="Peptidase C1A papain C-terminal" evidence="8">
    <location>
        <begin position="167"/>
        <end position="380"/>
    </location>
</feature>
<dbReference type="InterPro" id="IPR000668">
    <property type="entry name" value="Peptidase_C1A_C"/>
</dbReference>
<dbReference type="EMBL" id="KJ725380">
    <property type="protein sequence ID" value="AID50178.1"/>
    <property type="molecule type" value="mRNA"/>
</dbReference>
<dbReference type="Gene3D" id="3.90.70.10">
    <property type="entry name" value="Cysteine proteinases"/>
    <property type="match status" value="1"/>
</dbReference>
<dbReference type="SMART" id="SM00848">
    <property type="entry name" value="Inhibitor_I29"/>
    <property type="match status" value="1"/>
</dbReference>
<dbReference type="PANTHER" id="PTHR12411">
    <property type="entry name" value="CYSTEINE PROTEASE FAMILY C1-RELATED"/>
    <property type="match status" value="1"/>
</dbReference>
<comment type="similarity">
    <text evidence="1">Belongs to the peptidase C1 family.</text>
</comment>
<keyword evidence="2 10" id="KW-0645">Protease</keyword>
<dbReference type="InterPro" id="IPR039417">
    <property type="entry name" value="Peptidase_C1A_papain-like"/>
</dbReference>
<feature type="domain" description="Cathepsin propeptide inhibitor" evidence="9">
    <location>
        <begin position="80"/>
        <end position="136"/>
    </location>
</feature>
<evidence type="ECO:0000256" key="1">
    <source>
        <dbReference type="ARBA" id="ARBA00008455"/>
    </source>
</evidence>
<dbReference type="InterPro" id="IPR000169">
    <property type="entry name" value="Pept_cys_AS"/>
</dbReference>
<evidence type="ECO:0000256" key="5">
    <source>
        <dbReference type="ARBA" id="ARBA00023145"/>
    </source>
</evidence>
<dbReference type="InterPro" id="IPR013201">
    <property type="entry name" value="Prot_inhib_I29"/>
</dbReference>